<dbReference type="Proteomes" id="UP000654471">
    <property type="component" value="Unassembled WGS sequence"/>
</dbReference>
<accession>A0ABQ2USI1</accession>
<reference evidence="2" key="1">
    <citation type="journal article" date="2019" name="Int. J. Syst. Evol. Microbiol.">
        <title>The Global Catalogue of Microorganisms (GCM) 10K type strain sequencing project: providing services to taxonomists for standard genome sequencing and annotation.</title>
        <authorList>
            <consortium name="The Broad Institute Genomics Platform"/>
            <consortium name="The Broad Institute Genome Sequencing Center for Infectious Disease"/>
            <person name="Wu L."/>
            <person name="Ma J."/>
        </authorList>
    </citation>
    <scope>NUCLEOTIDE SEQUENCE [LARGE SCALE GENOMIC DNA]</scope>
    <source>
        <strain evidence="2">JCM 3399</strain>
    </source>
</reference>
<sequence>MGTQEELTAIQRLWADYRLPILDALHFADGRSFEVEIDPDVPSGMRVQEQFDLEEVLAEDPDWTTRVDGLRTVPLGDGGVLWGGDGATGSNGFFARLHADLTLVWVIFFQVSNPFCDIRLSGTTAEFRSTSGVAITVDIDDPTRSGPA</sequence>
<dbReference type="EMBL" id="BMRP01000003">
    <property type="protein sequence ID" value="GGU51507.1"/>
    <property type="molecule type" value="Genomic_DNA"/>
</dbReference>
<comment type="caution">
    <text evidence="1">The sequence shown here is derived from an EMBL/GenBank/DDBJ whole genome shotgun (WGS) entry which is preliminary data.</text>
</comment>
<protein>
    <submittedName>
        <fullName evidence="1">Uncharacterized protein</fullName>
    </submittedName>
</protein>
<evidence type="ECO:0000313" key="2">
    <source>
        <dbReference type="Proteomes" id="UP000654471"/>
    </source>
</evidence>
<gene>
    <name evidence="1" type="ORF">GCM10010211_15240</name>
</gene>
<organism evidence="1 2">
    <name type="scientific">Streptomyces albospinus</name>
    <dbReference type="NCBI Taxonomy" id="285515"/>
    <lineage>
        <taxon>Bacteria</taxon>
        <taxon>Bacillati</taxon>
        <taxon>Actinomycetota</taxon>
        <taxon>Actinomycetes</taxon>
        <taxon>Kitasatosporales</taxon>
        <taxon>Streptomycetaceae</taxon>
        <taxon>Streptomyces</taxon>
    </lineage>
</organism>
<name>A0ABQ2USI1_9ACTN</name>
<keyword evidence="2" id="KW-1185">Reference proteome</keyword>
<proteinExistence type="predicted"/>
<evidence type="ECO:0000313" key="1">
    <source>
        <dbReference type="EMBL" id="GGU51507.1"/>
    </source>
</evidence>
<dbReference type="RefSeq" id="WP_229851985.1">
    <property type="nucleotide sequence ID" value="NZ_BMRP01000003.1"/>
</dbReference>